<accession>A0A0F9FJG1</accession>
<sequence>LNWNKIEPEPGVFQQAEFDKVREAAKVGPVGLRLLGGSNSPPWLARTVTYFTYTEGTSGGTFYMPVWWEAEYQHRWEYMLRVVEREVGHLVDVFYQTGGATVYGEPFIRSPWQNKDAYNNLGFDWAVDRSALEALYDIAVRVWPRQRIAVSVFPWQYMKNGQPRSSLGPTSSFILDLMPDLIGANDLRETPGQPRLNTWIWMEQTGIPLFWQTARPPKIGDWRKALEWTIDFGGEYVELNRDFETYDYAELGAWGWELSK</sequence>
<dbReference type="EMBL" id="LAZR01030187">
    <property type="protein sequence ID" value="KKL57375.1"/>
    <property type="molecule type" value="Genomic_DNA"/>
</dbReference>
<evidence type="ECO:0000313" key="1">
    <source>
        <dbReference type="EMBL" id="KKL57375.1"/>
    </source>
</evidence>
<dbReference type="AlphaFoldDB" id="A0A0F9FJG1"/>
<name>A0A0F9FJG1_9ZZZZ</name>
<gene>
    <name evidence="1" type="ORF">LCGC14_2236010</name>
</gene>
<protein>
    <recommendedName>
        <fullName evidence="2">Glycoside hydrolase family 42 N-terminal domain-containing protein</fullName>
    </recommendedName>
</protein>
<evidence type="ECO:0008006" key="2">
    <source>
        <dbReference type="Google" id="ProtNLM"/>
    </source>
</evidence>
<proteinExistence type="predicted"/>
<comment type="caution">
    <text evidence="1">The sequence shown here is derived from an EMBL/GenBank/DDBJ whole genome shotgun (WGS) entry which is preliminary data.</text>
</comment>
<organism evidence="1">
    <name type="scientific">marine sediment metagenome</name>
    <dbReference type="NCBI Taxonomy" id="412755"/>
    <lineage>
        <taxon>unclassified sequences</taxon>
        <taxon>metagenomes</taxon>
        <taxon>ecological metagenomes</taxon>
    </lineage>
</organism>
<feature type="non-terminal residue" evidence="1">
    <location>
        <position position="1"/>
    </location>
</feature>
<reference evidence="1" key="1">
    <citation type="journal article" date="2015" name="Nature">
        <title>Complex archaea that bridge the gap between prokaryotes and eukaryotes.</title>
        <authorList>
            <person name="Spang A."/>
            <person name="Saw J.H."/>
            <person name="Jorgensen S.L."/>
            <person name="Zaremba-Niedzwiedzka K."/>
            <person name="Martijn J."/>
            <person name="Lind A.E."/>
            <person name="van Eijk R."/>
            <person name="Schleper C."/>
            <person name="Guy L."/>
            <person name="Ettema T.J."/>
        </authorList>
    </citation>
    <scope>NUCLEOTIDE SEQUENCE</scope>
</reference>